<feature type="compositionally biased region" description="Polar residues" evidence="1">
    <location>
        <begin position="10"/>
        <end position="20"/>
    </location>
</feature>
<reference evidence="2 3" key="1">
    <citation type="journal article" date="2018" name="Mol. Biol. Evol.">
        <title>Broad Genomic Sampling Reveals a Smut Pathogenic Ancestry of the Fungal Clade Ustilaginomycotina.</title>
        <authorList>
            <person name="Kijpornyongpan T."/>
            <person name="Mondo S.J."/>
            <person name="Barry K."/>
            <person name="Sandor L."/>
            <person name="Lee J."/>
            <person name="Lipzen A."/>
            <person name="Pangilinan J."/>
            <person name="LaButti K."/>
            <person name="Hainaut M."/>
            <person name="Henrissat B."/>
            <person name="Grigoriev I.V."/>
            <person name="Spatafora J.W."/>
            <person name="Aime M.C."/>
        </authorList>
    </citation>
    <scope>NUCLEOTIDE SEQUENCE [LARGE SCALE GENOMIC DNA]</scope>
    <source>
        <strain evidence="2 3">MCA 4658</strain>
    </source>
</reference>
<accession>A0A316W814</accession>
<name>A0A316W814_9BASI</name>
<dbReference type="EMBL" id="KZ819366">
    <property type="protein sequence ID" value="PWN43815.1"/>
    <property type="molecule type" value="Genomic_DNA"/>
</dbReference>
<dbReference type="RefSeq" id="XP_025370975.1">
    <property type="nucleotide sequence ID" value="XM_025517468.1"/>
</dbReference>
<evidence type="ECO:0000313" key="3">
    <source>
        <dbReference type="Proteomes" id="UP000245783"/>
    </source>
</evidence>
<dbReference type="Proteomes" id="UP000245783">
    <property type="component" value="Unassembled WGS sequence"/>
</dbReference>
<feature type="region of interest" description="Disordered" evidence="1">
    <location>
        <begin position="1"/>
        <end position="20"/>
    </location>
</feature>
<dbReference type="InParanoid" id="A0A316W814"/>
<keyword evidence="3" id="KW-1185">Reference proteome</keyword>
<protein>
    <submittedName>
        <fullName evidence="2">Uncharacterized protein</fullName>
    </submittedName>
</protein>
<dbReference type="GeneID" id="37039338"/>
<gene>
    <name evidence="2" type="ORF">IE81DRAFT_59861</name>
</gene>
<sequence>MTSGVKRRYPTSSCARQTNPTADLCHHEPDYRLFRPIVKHQFHHTLLSRSQLHPLPSSSLLRLLLLLFPLIMSSRSLCQAFRIPLHTSRRARFGGSDSRSDGLVGQLTAQRSLASCARLGLPLSGRWLWRLCVCVCMCWRWRWRSVLTVVCSCAALSSSRWLVRRSSIRRALSWRTRPTPGSRITVQLRKDLGNPLSLSLKYSLQIVALSGSVLSCLLLCLPLGVRGIPRSNICISSISCRSCSSLSDLLEDALSSQSFSKCILQDSSPILRRSCLAQPCILLFSPHSSSVQMILQPFLDGWQIALVEPLARCNSCSSVHTSTRHSIRSAHRIHRVSRQLDDWISSFSPLIDRIKYQTSVIIQIKLKQFVRMFLL</sequence>
<proteinExistence type="predicted"/>
<dbReference type="AlphaFoldDB" id="A0A316W814"/>
<evidence type="ECO:0000256" key="1">
    <source>
        <dbReference type="SAM" id="MobiDB-lite"/>
    </source>
</evidence>
<organism evidence="2 3">
    <name type="scientific">Ceraceosorus guamensis</name>
    <dbReference type="NCBI Taxonomy" id="1522189"/>
    <lineage>
        <taxon>Eukaryota</taxon>
        <taxon>Fungi</taxon>
        <taxon>Dikarya</taxon>
        <taxon>Basidiomycota</taxon>
        <taxon>Ustilaginomycotina</taxon>
        <taxon>Exobasidiomycetes</taxon>
        <taxon>Ceraceosorales</taxon>
        <taxon>Ceraceosoraceae</taxon>
        <taxon>Ceraceosorus</taxon>
    </lineage>
</organism>
<evidence type="ECO:0000313" key="2">
    <source>
        <dbReference type="EMBL" id="PWN43815.1"/>
    </source>
</evidence>